<dbReference type="InParanoid" id="B8M7G5"/>
<dbReference type="Proteomes" id="UP000001745">
    <property type="component" value="Unassembled WGS sequence"/>
</dbReference>
<dbReference type="HOGENOM" id="CLU_415662_0_0_1"/>
<sequence>MSSDFTSAADKEESRIEKPVTVRAPDEYPHSHHRVMAMADLVSDPSYSPSAHLYTDPSGRPYWQHPLLTPMTSTSPQDYGRHNDSNPSVSAGVEESSVRGNENVYNEDVTEKDETHNGNDRDEYGSSPTNGGNKKGKTQKKGTEPDTEDKAEPQQPKLIHMCQYTNPESNIWETCTVNPDPQENHARKVVSHIFGRNKKPTQNIPDELWIWYCRKHYQRCKYTYSEQWPQKQVDLVRLALNNFEHWGEILYWNVVLRKREQDRQARFRRGASVKEDNSDDLFSFGTSSHRHTSRIARNWGDKVPRSHKARVTAAATAGRALSPDSMSSSRNVNTRLTPTGRRKASPKNVPCPVPEFVYPYLGEGRSFADVRDLIDRIESYVQGRDKTPEELAREIEEEELYGRAPEVRRFPDIEILPVFTPQYQRVIDKKDEEDKRGKKTHSIRATDVSISQSSSKTSRILRTPVNSNVYRDAGHDYHYQVSAVAPSGQQQQQQQQQQHSYLQLPPLAHVVTANPQLHLPPLMAQHSTTSYSTSYRDYTSYNNQQQYYGRLYE</sequence>
<accession>B8M7G5</accession>
<evidence type="ECO:0000256" key="1">
    <source>
        <dbReference type="SAM" id="MobiDB-lite"/>
    </source>
</evidence>
<dbReference type="RefSeq" id="XP_002480819.1">
    <property type="nucleotide sequence ID" value="XM_002480774.1"/>
</dbReference>
<dbReference type="STRING" id="441959.B8M7G5"/>
<feature type="compositionally biased region" description="Basic and acidic residues" evidence="1">
    <location>
        <begin position="141"/>
        <end position="152"/>
    </location>
</feature>
<name>B8M7G5_TALSN</name>
<organism evidence="2 3">
    <name type="scientific">Talaromyces stipitatus (strain ATCC 10500 / CBS 375.48 / QM 6759 / NRRL 1006)</name>
    <name type="common">Penicillium stipitatum</name>
    <dbReference type="NCBI Taxonomy" id="441959"/>
    <lineage>
        <taxon>Eukaryota</taxon>
        <taxon>Fungi</taxon>
        <taxon>Dikarya</taxon>
        <taxon>Ascomycota</taxon>
        <taxon>Pezizomycotina</taxon>
        <taxon>Eurotiomycetes</taxon>
        <taxon>Eurotiomycetidae</taxon>
        <taxon>Eurotiales</taxon>
        <taxon>Trichocomaceae</taxon>
        <taxon>Talaromyces</taxon>
        <taxon>Talaromyces sect. Talaromyces</taxon>
    </lineage>
</organism>
<protein>
    <submittedName>
        <fullName evidence="2">Hypothetical pathogenicity factor</fullName>
    </submittedName>
</protein>
<reference evidence="3" key="1">
    <citation type="journal article" date="2015" name="Genome Announc.">
        <title>Genome sequence of the AIDS-associated pathogen Penicillium marneffei (ATCC18224) and its near taxonomic relative Talaromyces stipitatus (ATCC10500).</title>
        <authorList>
            <person name="Nierman W.C."/>
            <person name="Fedorova-Abrams N.D."/>
            <person name="Andrianopoulos A."/>
        </authorList>
    </citation>
    <scope>NUCLEOTIDE SEQUENCE [LARGE SCALE GENOMIC DNA]</scope>
    <source>
        <strain evidence="3">ATCC 10500 / CBS 375.48 / QM 6759 / NRRL 1006</strain>
    </source>
</reference>
<gene>
    <name evidence="2" type="ORF">TSTA_036110</name>
</gene>
<feature type="compositionally biased region" description="Low complexity" evidence="1">
    <location>
        <begin position="449"/>
        <end position="458"/>
    </location>
</feature>
<keyword evidence="3" id="KW-1185">Reference proteome</keyword>
<dbReference type="EMBL" id="EQ962654">
    <property type="protein sequence ID" value="EED20385.1"/>
    <property type="molecule type" value="Genomic_DNA"/>
</dbReference>
<dbReference type="OrthoDB" id="4161595at2759"/>
<evidence type="ECO:0000313" key="2">
    <source>
        <dbReference type="EMBL" id="EED20385.1"/>
    </source>
</evidence>
<feature type="region of interest" description="Disordered" evidence="1">
    <location>
        <begin position="430"/>
        <end position="465"/>
    </location>
</feature>
<feature type="region of interest" description="Disordered" evidence="1">
    <location>
        <begin position="44"/>
        <end position="157"/>
    </location>
</feature>
<evidence type="ECO:0000313" key="3">
    <source>
        <dbReference type="Proteomes" id="UP000001745"/>
    </source>
</evidence>
<dbReference type="AlphaFoldDB" id="B8M7G5"/>
<dbReference type="VEuPathDB" id="FungiDB:TSTA_036110"/>
<feature type="region of interest" description="Disordered" evidence="1">
    <location>
        <begin position="1"/>
        <end position="30"/>
    </location>
</feature>
<feature type="region of interest" description="Disordered" evidence="1">
    <location>
        <begin position="311"/>
        <end position="348"/>
    </location>
</feature>
<dbReference type="eggNOG" id="ENOG502SMWI">
    <property type="taxonomic scope" value="Eukaryota"/>
</dbReference>
<feature type="compositionally biased region" description="Basic and acidic residues" evidence="1">
    <location>
        <begin position="9"/>
        <end position="30"/>
    </location>
</feature>
<dbReference type="PhylomeDB" id="B8M7G5"/>
<dbReference type="GeneID" id="8101882"/>
<feature type="compositionally biased region" description="Polar residues" evidence="1">
    <location>
        <begin position="324"/>
        <end position="337"/>
    </location>
</feature>
<feature type="compositionally biased region" description="Low complexity" evidence="1">
    <location>
        <begin position="311"/>
        <end position="320"/>
    </location>
</feature>
<feature type="compositionally biased region" description="Basic and acidic residues" evidence="1">
    <location>
        <begin position="112"/>
        <end position="124"/>
    </location>
</feature>
<proteinExistence type="predicted"/>